<feature type="non-terminal residue" evidence="1">
    <location>
        <position position="1"/>
    </location>
</feature>
<organism evidence="1">
    <name type="scientific">Streptomyces sp. SID7499</name>
    <dbReference type="NCBI Taxonomy" id="2706086"/>
    <lineage>
        <taxon>Bacteria</taxon>
        <taxon>Bacillati</taxon>
        <taxon>Actinomycetota</taxon>
        <taxon>Actinomycetes</taxon>
        <taxon>Kitasatosporales</taxon>
        <taxon>Streptomycetaceae</taxon>
        <taxon>Streptomyces</taxon>
    </lineage>
</organism>
<name>A0A6G3X0X7_9ACTN</name>
<dbReference type="EMBL" id="JAAGMN010003451">
    <property type="protein sequence ID" value="NEE11323.1"/>
    <property type="molecule type" value="Genomic_DNA"/>
</dbReference>
<evidence type="ECO:0000313" key="1">
    <source>
        <dbReference type="EMBL" id="NEE11323.1"/>
    </source>
</evidence>
<protein>
    <submittedName>
        <fullName evidence="1">3-isopropylmalate dehydrogenase</fullName>
        <ecNumber evidence="1">1.1.1.85</ecNumber>
    </submittedName>
</protein>
<gene>
    <name evidence="1" type="ORF">G3M58_33315</name>
</gene>
<sequence>TEAARIEEAVSADLAERDGSVARTTDEIGDALAVRVAG</sequence>
<dbReference type="EC" id="1.1.1.85" evidence="1"/>
<proteinExistence type="predicted"/>
<dbReference type="AlphaFoldDB" id="A0A6G3X0X7"/>
<reference evidence="1" key="1">
    <citation type="submission" date="2020-01" db="EMBL/GenBank/DDBJ databases">
        <title>Insect and environment-associated Actinomycetes.</title>
        <authorList>
            <person name="Currrie C."/>
            <person name="Chevrette M."/>
            <person name="Carlson C."/>
            <person name="Stubbendieck R."/>
            <person name="Wendt-Pienkowski E."/>
        </authorList>
    </citation>
    <scope>NUCLEOTIDE SEQUENCE</scope>
    <source>
        <strain evidence="1">SID7499</strain>
    </source>
</reference>
<accession>A0A6G3X0X7</accession>
<keyword evidence="1" id="KW-0560">Oxidoreductase</keyword>
<dbReference type="GO" id="GO:0003862">
    <property type="term" value="F:3-isopropylmalate dehydrogenase activity"/>
    <property type="evidence" value="ECO:0007669"/>
    <property type="project" value="UniProtKB-EC"/>
</dbReference>
<comment type="caution">
    <text evidence="1">The sequence shown here is derived from an EMBL/GenBank/DDBJ whole genome shotgun (WGS) entry which is preliminary data.</text>
</comment>